<evidence type="ECO:0000313" key="3">
    <source>
        <dbReference type="Proteomes" id="UP000799537"/>
    </source>
</evidence>
<evidence type="ECO:0000313" key="2">
    <source>
        <dbReference type="EMBL" id="KAF2160883.1"/>
    </source>
</evidence>
<accession>A0A6A6C1W8</accession>
<dbReference type="GeneID" id="54562444"/>
<proteinExistence type="predicted"/>
<dbReference type="EMBL" id="ML993623">
    <property type="protein sequence ID" value="KAF2160883.1"/>
    <property type="molecule type" value="Genomic_DNA"/>
</dbReference>
<protein>
    <submittedName>
        <fullName evidence="2">Uncharacterized protein</fullName>
    </submittedName>
</protein>
<feature type="region of interest" description="Disordered" evidence="1">
    <location>
        <begin position="84"/>
        <end position="150"/>
    </location>
</feature>
<gene>
    <name evidence="2" type="ORF">M409DRAFT_28763</name>
</gene>
<evidence type="ECO:0000256" key="1">
    <source>
        <dbReference type="SAM" id="MobiDB-lite"/>
    </source>
</evidence>
<dbReference type="AlphaFoldDB" id="A0A6A6C1W8"/>
<keyword evidence="3" id="KW-1185">Reference proteome</keyword>
<dbReference type="RefSeq" id="XP_033661772.1">
    <property type="nucleotide sequence ID" value="XM_033809172.1"/>
</dbReference>
<organism evidence="2 3">
    <name type="scientific">Zasmidium cellare ATCC 36951</name>
    <dbReference type="NCBI Taxonomy" id="1080233"/>
    <lineage>
        <taxon>Eukaryota</taxon>
        <taxon>Fungi</taxon>
        <taxon>Dikarya</taxon>
        <taxon>Ascomycota</taxon>
        <taxon>Pezizomycotina</taxon>
        <taxon>Dothideomycetes</taxon>
        <taxon>Dothideomycetidae</taxon>
        <taxon>Mycosphaerellales</taxon>
        <taxon>Mycosphaerellaceae</taxon>
        <taxon>Zasmidium</taxon>
    </lineage>
</organism>
<reference evidence="2" key="1">
    <citation type="journal article" date="2020" name="Stud. Mycol.">
        <title>101 Dothideomycetes genomes: a test case for predicting lifestyles and emergence of pathogens.</title>
        <authorList>
            <person name="Haridas S."/>
            <person name="Albert R."/>
            <person name="Binder M."/>
            <person name="Bloem J."/>
            <person name="Labutti K."/>
            <person name="Salamov A."/>
            <person name="Andreopoulos B."/>
            <person name="Baker S."/>
            <person name="Barry K."/>
            <person name="Bills G."/>
            <person name="Bluhm B."/>
            <person name="Cannon C."/>
            <person name="Castanera R."/>
            <person name="Culley D."/>
            <person name="Daum C."/>
            <person name="Ezra D."/>
            <person name="Gonzalez J."/>
            <person name="Henrissat B."/>
            <person name="Kuo A."/>
            <person name="Liang C."/>
            <person name="Lipzen A."/>
            <person name="Lutzoni F."/>
            <person name="Magnuson J."/>
            <person name="Mondo S."/>
            <person name="Nolan M."/>
            <person name="Ohm R."/>
            <person name="Pangilinan J."/>
            <person name="Park H.-J."/>
            <person name="Ramirez L."/>
            <person name="Alfaro M."/>
            <person name="Sun H."/>
            <person name="Tritt A."/>
            <person name="Yoshinaga Y."/>
            <person name="Zwiers L.-H."/>
            <person name="Turgeon B."/>
            <person name="Goodwin S."/>
            <person name="Spatafora J."/>
            <person name="Crous P."/>
            <person name="Grigoriev I."/>
        </authorList>
    </citation>
    <scope>NUCLEOTIDE SEQUENCE</scope>
    <source>
        <strain evidence="2">ATCC 36951</strain>
    </source>
</reference>
<sequence>MARLGSVDTESDAAAHSSCPPDFSGHLVLVFWCDEPTIYSANLTSTGYSLSPAKLGATFDATLPPILIDPRNLEVSRIDFATGTISPDAAPEATDGTSKTSHKTASSTITHSGGGGSGSGSGKGQKSGGDQGADGSPRKRDRNVRTGRGYNNGITTAVDGFCELPQMVITAVEFLTFFPHHTQWPTVLFRLYRNGWSTGSMAKSMLHARGNLDRAEWDRRQAALRHQLRTATINRYGTGSVPSDMRRNGHVDLQPFSQHSSGNNVDLYDVRNPIEPSGDVYEPPRGKNTLNDPATLQNVINGIVNWPTGQDAGQLTQALQYAQANGLLHQTTRDLPNLVLQQGFVVKTDANTMQYDLRGVERLNNAVANP</sequence>
<dbReference type="OrthoDB" id="3796227at2759"/>
<feature type="compositionally biased region" description="Gly residues" evidence="1">
    <location>
        <begin position="112"/>
        <end position="132"/>
    </location>
</feature>
<dbReference type="Proteomes" id="UP000799537">
    <property type="component" value="Unassembled WGS sequence"/>
</dbReference>
<name>A0A6A6C1W8_ZASCE</name>
<feature type="compositionally biased region" description="Low complexity" evidence="1">
    <location>
        <begin position="97"/>
        <end position="111"/>
    </location>
</feature>